<dbReference type="PROSITE" id="PS50966">
    <property type="entry name" value="ZF_SWIM"/>
    <property type="match status" value="1"/>
</dbReference>
<evidence type="ECO:0000313" key="4">
    <source>
        <dbReference type="EMBL" id="KAG2228382.1"/>
    </source>
</evidence>
<feature type="domain" description="SWIM-type" evidence="3">
    <location>
        <begin position="49"/>
        <end position="84"/>
    </location>
</feature>
<gene>
    <name evidence="4" type="ORF">INT48_008310</name>
</gene>
<comment type="caution">
    <text evidence="4">The sequence shown here is derived from an EMBL/GenBank/DDBJ whole genome shotgun (WGS) entry which is preliminary data.</text>
</comment>
<evidence type="ECO:0000313" key="5">
    <source>
        <dbReference type="Proteomes" id="UP000613177"/>
    </source>
</evidence>
<keyword evidence="1" id="KW-0862">Zinc</keyword>
<evidence type="ECO:0000259" key="3">
    <source>
        <dbReference type="PROSITE" id="PS50966"/>
    </source>
</evidence>
<keyword evidence="1" id="KW-0479">Metal-binding</keyword>
<sequence length="238" mass="27934">RDERIRRQELEMLGTSALLYNPELEYKFVNLKNKVARFAMDKIRESLGFGIATQKKSKENCDCEIRVNYGIPCFHILLRYEVIPLSIVSDRWIIESNEQNENAVVLEQKVVVEKQVEVLEVIDSDIEEDIDVTLVDINNISIRLQNQQQLVDLANKLLDLKDYLIDPKNSIIKILPPAFNTNTKGRRKGTKRLESLREIVQKEQEAKIAKEKKKEQNEEKKHKQVEKIEEKKKKNCYR</sequence>
<accession>A0A8H7VR75</accession>
<name>A0A8H7VR75_9FUNG</name>
<dbReference type="Proteomes" id="UP000613177">
    <property type="component" value="Unassembled WGS sequence"/>
</dbReference>
<dbReference type="GO" id="GO:0008270">
    <property type="term" value="F:zinc ion binding"/>
    <property type="evidence" value="ECO:0007669"/>
    <property type="project" value="UniProtKB-KW"/>
</dbReference>
<dbReference type="EMBL" id="JAEPRE010000525">
    <property type="protein sequence ID" value="KAG2228382.1"/>
    <property type="molecule type" value="Genomic_DNA"/>
</dbReference>
<feature type="region of interest" description="Disordered" evidence="2">
    <location>
        <begin position="210"/>
        <end position="238"/>
    </location>
</feature>
<dbReference type="AlphaFoldDB" id="A0A8H7VR75"/>
<reference evidence="4" key="1">
    <citation type="submission" date="2021-01" db="EMBL/GenBank/DDBJ databases">
        <title>Metabolic potential, ecology and presence of endohyphal bacteria is reflected in genomic diversity of Mucoromycotina.</title>
        <authorList>
            <person name="Muszewska A."/>
            <person name="Okrasinska A."/>
            <person name="Steczkiewicz K."/>
            <person name="Drgas O."/>
            <person name="Orlowska M."/>
            <person name="Perlinska-Lenart U."/>
            <person name="Aleksandrzak-Piekarczyk T."/>
            <person name="Szatraj K."/>
            <person name="Zielenkiewicz U."/>
            <person name="Pilsyk S."/>
            <person name="Malc E."/>
            <person name="Mieczkowski P."/>
            <person name="Kruszewska J.S."/>
            <person name="Biernat P."/>
            <person name="Pawlowska J."/>
        </authorList>
    </citation>
    <scope>NUCLEOTIDE SEQUENCE</scope>
    <source>
        <strain evidence="4">WA0000018081</strain>
    </source>
</reference>
<evidence type="ECO:0000256" key="1">
    <source>
        <dbReference type="PROSITE-ProRule" id="PRU00325"/>
    </source>
</evidence>
<feature type="non-terminal residue" evidence="4">
    <location>
        <position position="1"/>
    </location>
</feature>
<organism evidence="4 5">
    <name type="scientific">Thamnidium elegans</name>
    <dbReference type="NCBI Taxonomy" id="101142"/>
    <lineage>
        <taxon>Eukaryota</taxon>
        <taxon>Fungi</taxon>
        <taxon>Fungi incertae sedis</taxon>
        <taxon>Mucoromycota</taxon>
        <taxon>Mucoromycotina</taxon>
        <taxon>Mucoromycetes</taxon>
        <taxon>Mucorales</taxon>
        <taxon>Mucorineae</taxon>
        <taxon>Mucoraceae</taxon>
        <taxon>Thamnidium</taxon>
    </lineage>
</organism>
<keyword evidence="5" id="KW-1185">Reference proteome</keyword>
<evidence type="ECO:0000256" key="2">
    <source>
        <dbReference type="SAM" id="MobiDB-lite"/>
    </source>
</evidence>
<dbReference type="InterPro" id="IPR007527">
    <property type="entry name" value="Znf_SWIM"/>
</dbReference>
<keyword evidence="1" id="KW-0863">Zinc-finger</keyword>
<protein>
    <recommendedName>
        <fullName evidence="3">SWIM-type domain-containing protein</fullName>
    </recommendedName>
</protein>
<feature type="compositionally biased region" description="Basic and acidic residues" evidence="2">
    <location>
        <begin position="210"/>
        <end position="232"/>
    </location>
</feature>
<proteinExistence type="predicted"/>